<keyword evidence="9" id="KW-1133">Transmembrane helix</keyword>
<evidence type="ECO:0000256" key="10">
    <source>
        <dbReference type="ARBA" id="ARBA00023027"/>
    </source>
</evidence>
<comment type="similarity">
    <text evidence="4">Belongs to the NAD(P)-dependent epimerase/dehydratase family. UDP-glucuronic acid decarboxylase subfamily.</text>
</comment>
<keyword evidence="11" id="KW-0333">Golgi apparatus</keyword>
<keyword evidence="10" id="KW-0520">NAD</keyword>
<organism evidence="16 17">
    <name type="scientific">Candidatus Falkowbacteria bacterium RIFOXYA2_FULL_47_19</name>
    <dbReference type="NCBI Taxonomy" id="1797994"/>
    <lineage>
        <taxon>Bacteria</taxon>
        <taxon>Candidatus Falkowiibacteriota</taxon>
    </lineage>
</organism>
<gene>
    <name evidence="16" type="ORF">A2227_06825</name>
</gene>
<dbReference type="SUPFAM" id="SSF53756">
    <property type="entry name" value="UDP-Glycosyltransferase/glycogen phosphorylase"/>
    <property type="match status" value="1"/>
</dbReference>
<evidence type="ECO:0000259" key="15">
    <source>
        <dbReference type="Pfam" id="PF16363"/>
    </source>
</evidence>
<dbReference type="GO" id="GO:0042732">
    <property type="term" value="P:D-xylose metabolic process"/>
    <property type="evidence" value="ECO:0007669"/>
    <property type="project" value="InterPro"/>
</dbReference>
<evidence type="ECO:0000256" key="11">
    <source>
        <dbReference type="ARBA" id="ARBA00023034"/>
    </source>
</evidence>
<dbReference type="FunFam" id="3.40.50.720:FF:000065">
    <property type="entry name" value="UDP-glucuronic acid decarboxylase 1"/>
    <property type="match status" value="1"/>
</dbReference>
<evidence type="ECO:0000256" key="1">
    <source>
        <dbReference type="ARBA" id="ARBA00001911"/>
    </source>
</evidence>
<sequence>MNIIKNNYLLNYMPELKNKTILITGAAGFLGSHLCDKYINAGHRVIGVDNLQTTYTAQNIEHLFGHPRFTFIKHDIVEPIDLKEKIDWIFNFGCPAQCVNLQWDPVHTLKTSVHGVINMLEIARRHNARIMQASTSEIYGHEPKNPQKESDCGAVYTLGPRACYDEGKRVSETLLMDYHRQYGTDVRIIRIFNTYGPRMYVRDGRVMSNFIIPALAGKPITIYGDGLYTRSFQFYTDLIEGIDRMMSQDGFLGPVNLGNPHEITIRELAETIIRLSGSRSEIIYKKAVTDDPVRRQPDITLAREKLGWEPKVSLEEGIGKTIEYFRTAPRPDKKVLVYATTYEPDMGPAENALKELARQMSDTEFHVVTVKSRKNLSDRETIDNVHIYRIGSGNILGKYLFPIRGFFKGLALTREHRFRFVWSIMASYGALAALILKMFARDLNFLLTFHRSEMNKSGFKKMILAPIYKFIFRRADSVHLSDPELEASAKLYDPGAARENSITGEGKGLVDQVRHTFTHLLNKQEKKLDRPL</sequence>
<comment type="pathway">
    <text evidence="3">Nucleotide-sugar biosynthesis; UDP-alpha-D-xylose biosynthesis; UDP-alpha-D-xylose from UDP-alpha-D-glucuronate: step 1/1.</text>
</comment>
<protein>
    <recommendedName>
        <fullName evidence="5">UDP-glucuronate decarboxylase</fullName>
        <ecNumber evidence="5">4.1.1.35</ecNumber>
    </recommendedName>
</protein>
<dbReference type="AlphaFoldDB" id="A0A1F5SPN1"/>
<evidence type="ECO:0000313" key="17">
    <source>
        <dbReference type="Proteomes" id="UP000178367"/>
    </source>
</evidence>
<dbReference type="Gene3D" id="3.40.50.2000">
    <property type="entry name" value="Glycogen Phosphorylase B"/>
    <property type="match status" value="1"/>
</dbReference>
<name>A0A1F5SPN1_9BACT</name>
<dbReference type="Proteomes" id="UP000178367">
    <property type="component" value="Unassembled WGS sequence"/>
</dbReference>
<keyword evidence="8" id="KW-0735">Signal-anchor</keyword>
<dbReference type="PANTHER" id="PTHR43078">
    <property type="entry name" value="UDP-GLUCURONIC ACID DECARBOXYLASE-RELATED"/>
    <property type="match status" value="1"/>
</dbReference>
<keyword evidence="12" id="KW-0472">Membrane</keyword>
<evidence type="ECO:0000256" key="13">
    <source>
        <dbReference type="ARBA" id="ARBA00023180"/>
    </source>
</evidence>
<keyword evidence="13" id="KW-0325">Glycoprotein</keyword>
<dbReference type="InterPro" id="IPR036291">
    <property type="entry name" value="NAD(P)-bd_dom_sf"/>
</dbReference>
<evidence type="ECO:0000256" key="4">
    <source>
        <dbReference type="ARBA" id="ARBA00007505"/>
    </source>
</evidence>
<evidence type="ECO:0000256" key="9">
    <source>
        <dbReference type="ARBA" id="ARBA00022989"/>
    </source>
</evidence>
<dbReference type="SUPFAM" id="SSF51735">
    <property type="entry name" value="NAD(P)-binding Rossmann-fold domains"/>
    <property type="match status" value="1"/>
</dbReference>
<keyword evidence="6" id="KW-0812">Transmembrane</keyword>
<evidence type="ECO:0000256" key="12">
    <source>
        <dbReference type="ARBA" id="ARBA00023136"/>
    </source>
</evidence>
<dbReference type="GO" id="GO:0033320">
    <property type="term" value="P:UDP-D-xylose biosynthetic process"/>
    <property type="evidence" value="ECO:0007669"/>
    <property type="project" value="UniProtKB-UniPathway"/>
</dbReference>
<evidence type="ECO:0000256" key="2">
    <source>
        <dbReference type="ARBA" id="ARBA00004447"/>
    </source>
</evidence>
<comment type="caution">
    <text evidence="16">The sequence shown here is derived from an EMBL/GenBank/DDBJ whole genome shotgun (WGS) entry which is preliminary data.</text>
</comment>
<evidence type="ECO:0000256" key="7">
    <source>
        <dbReference type="ARBA" id="ARBA00022793"/>
    </source>
</evidence>
<evidence type="ECO:0000256" key="8">
    <source>
        <dbReference type="ARBA" id="ARBA00022968"/>
    </source>
</evidence>
<dbReference type="GO" id="GO:0048040">
    <property type="term" value="F:UDP-glucuronate decarboxylase activity"/>
    <property type="evidence" value="ECO:0007669"/>
    <property type="project" value="UniProtKB-EC"/>
</dbReference>
<evidence type="ECO:0000256" key="6">
    <source>
        <dbReference type="ARBA" id="ARBA00022692"/>
    </source>
</evidence>
<accession>A0A1F5SPN1</accession>
<comment type="subcellular location">
    <subcellularLocation>
        <location evidence="2">Golgi apparatus</location>
        <location evidence="2">Golgi stack membrane</location>
        <topology evidence="2">Single-pass type II membrane protein</topology>
    </subcellularLocation>
</comment>
<evidence type="ECO:0000256" key="3">
    <source>
        <dbReference type="ARBA" id="ARBA00005100"/>
    </source>
</evidence>
<comment type="cofactor">
    <cofactor evidence="1">
        <name>NAD(+)</name>
        <dbReference type="ChEBI" id="CHEBI:57540"/>
    </cofactor>
</comment>
<dbReference type="InterPro" id="IPR044516">
    <property type="entry name" value="UXS-like"/>
</dbReference>
<dbReference type="GO" id="GO:0070403">
    <property type="term" value="F:NAD+ binding"/>
    <property type="evidence" value="ECO:0007669"/>
    <property type="project" value="InterPro"/>
</dbReference>
<keyword evidence="14" id="KW-0456">Lyase</keyword>
<dbReference type="UniPathway" id="UPA00796">
    <property type="reaction ID" value="UER00771"/>
</dbReference>
<reference evidence="16 17" key="1">
    <citation type="journal article" date="2016" name="Nat. Commun.">
        <title>Thousands of microbial genomes shed light on interconnected biogeochemical processes in an aquifer system.</title>
        <authorList>
            <person name="Anantharaman K."/>
            <person name="Brown C.T."/>
            <person name="Hug L.A."/>
            <person name="Sharon I."/>
            <person name="Castelle C.J."/>
            <person name="Probst A.J."/>
            <person name="Thomas B.C."/>
            <person name="Singh A."/>
            <person name="Wilkins M.J."/>
            <person name="Karaoz U."/>
            <person name="Brodie E.L."/>
            <person name="Williams K.H."/>
            <person name="Hubbard S.S."/>
            <person name="Banfield J.F."/>
        </authorList>
    </citation>
    <scope>NUCLEOTIDE SEQUENCE [LARGE SCALE GENOMIC DNA]</scope>
</reference>
<proteinExistence type="inferred from homology"/>
<dbReference type="GO" id="GO:0005737">
    <property type="term" value="C:cytoplasm"/>
    <property type="evidence" value="ECO:0007669"/>
    <property type="project" value="TreeGrafter"/>
</dbReference>
<dbReference type="InterPro" id="IPR016040">
    <property type="entry name" value="NAD(P)-bd_dom"/>
</dbReference>
<evidence type="ECO:0000256" key="5">
    <source>
        <dbReference type="ARBA" id="ARBA00012290"/>
    </source>
</evidence>
<evidence type="ECO:0000313" key="16">
    <source>
        <dbReference type="EMBL" id="OGF28181.1"/>
    </source>
</evidence>
<dbReference type="EC" id="4.1.1.35" evidence="5"/>
<dbReference type="CDD" id="cd05230">
    <property type="entry name" value="UGD_SDR_e"/>
    <property type="match status" value="1"/>
</dbReference>
<evidence type="ECO:0000256" key="14">
    <source>
        <dbReference type="ARBA" id="ARBA00023239"/>
    </source>
</evidence>
<dbReference type="Pfam" id="PF16363">
    <property type="entry name" value="GDP_Man_Dehyd"/>
    <property type="match status" value="1"/>
</dbReference>
<dbReference type="STRING" id="1797994.A2227_06825"/>
<keyword evidence="7" id="KW-0210">Decarboxylase</keyword>
<dbReference type="PANTHER" id="PTHR43078:SF6">
    <property type="entry name" value="UDP-GLUCURONIC ACID DECARBOXYLASE 1"/>
    <property type="match status" value="1"/>
</dbReference>
<dbReference type="Gene3D" id="3.40.50.720">
    <property type="entry name" value="NAD(P)-binding Rossmann-like Domain"/>
    <property type="match status" value="1"/>
</dbReference>
<feature type="domain" description="NAD(P)-binding" evidence="15">
    <location>
        <begin position="22"/>
        <end position="320"/>
    </location>
</feature>
<dbReference type="EMBL" id="MFGB01000002">
    <property type="protein sequence ID" value="OGF28181.1"/>
    <property type="molecule type" value="Genomic_DNA"/>
</dbReference>